<dbReference type="InterPro" id="IPR041664">
    <property type="entry name" value="AAA_16"/>
</dbReference>
<dbReference type="Gene3D" id="3.40.50.300">
    <property type="entry name" value="P-loop containing nucleotide triphosphate hydrolases"/>
    <property type="match status" value="1"/>
</dbReference>
<dbReference type="PANTHER" id="PTHR16305">
    <property type="entry name" value="TESTICULAR SOLUBLE ADENYLYL CYCLASE"/>
    <property type="match status" value="1"/>
</dbReference>
<proteinExistence type="predicted"/>
<keyword evidence="1" id="KW-0547">Nucleotide-binding</keyword>
<dbReference type="SUPFAM" id="SSF55073">
    <property type="entry name" value="Nucleotide cyclase"/>
    <property type="match status" value="1"/>
</dbReference>
<comment type="caution">
    <text evidence="4">The sequence shown here is derived from an EMBL/GenBank/DDBJ whole genome shotgun (WGS) entry which is preliminary data.</text>
</comment>
<dbReference type="CDD" id="cd07302">
    <property type="entry name" value="CHD"/>
    <property type="match status" value="1"/>
</dbReference>
<keyword evidence="2" id="KW-0067">ATP-binding</keyword>
<organism evidence="4 5">
    <name type="scientific">Sphingopyxis panaciterrulae</name>
    <dbReference type="NCBI Taxonomy" id="462372"/>
    <lineage>
        <taxon>Bacteria</taxon>
        <taxon>Pseudomonadati</taxon>
        <taxon>Pseudomonadota</taxon>
        <taxon>Alphaproteobacteria</taxon>
        <taxon>Sphingomonadales</taxon>
        <taxon>Sphingomonadaceae</taxon>
        <taxon>Sphingopyxis</taxon>
    </lineage>
</organism>
<accession>A0A7W9B859</accession>
<dbReference type="GO" id="GO:0005524">
    <property type="term" value="F:ATP binding"/>
    <property type="evidence" value="ECO:0007669"/>
    <property type="project" value="UniProtKB-KW"/>
</dbReference>
<dbReference type="InterPro" id="IPR029787">
    <property type="entry name" value="Nucleotide_cyclase"/>
</dbReference>
<dbReference type="GO" id="GO:0005737">
    <property type="term" value="C:cytoplasm"/>
    <property type="evidence" value="ECO:0007669"/>
    <property type="project" value="TreeGrafter"/>
</dbReference>
<dbReference type="PANTHER" id="PTHR16305:SF28">
    <property type="entry name" value="GUANYLATE CYCLASE DOMAIN-CONTAINING PROTEIN"/>
    <property type="match status" value="1"/>
</dbReference>
<dbReference type="Gene3D" id="1.25.40.10">
    <property type="entry name" value="Tetratricopeptide repeat domain"/>
    <property type="match status" value="1"/>
</dbReference>
<sequence length="1016" mass="108077">MMRGAATPSPVAPRPARHYLTLLFSDLSDSTGLAAAMEPEIFSALLERLRERTAEIVARHGGEIIRIDGDGVICIFGFPLPIEDGGRRAVETALDLHRAAAELDATVAGTGCRVRLHSGIHSGVVLVSAGDLVRGRYEILGDATNIAAHLCDLAAPDEIVASETALGLDLGFFDASPRRLVTPRGARRPFGVHSITGRAAAPSRREAWSRRAIAPLAGREEELARLLDAHDALEPGTPRLCALLAPSGMGKTRLVDELTARLMQHGTPVHRGYCETYLGGSALQPFHQIVRSILLHDHHVDPAAGGATLADALERLVPGHGATLTRWFGAAGPDAPPVPFADLAAAIVALVDRDEGPIGLCIDDWQWTDDASAGLLEGLLRDVRRPLFLTLAARDDRRLDTLSGAQIIRLPPLDEDEVRHAIGSIFAARDAPAPPPFLVDRIVARAGGCPLFVEELCHSASVPGAARGEADGPSWLEALIQARFAALPPALAERVVVASVIGPVVPIRLFEAVSDAPLDEAVLRALSEADFIYPGDDAATWRFKHSLTRDAVYRIVGLERRRALHARIAEWLAAGGTTNEGFGDLELLAYHCAASGDVQGGLGYAMAAGQRAMAASALDRAQTQYLRAFTAYKALATSAQSPVPLAELISSYGRACVVDPSRDQIPPLQEMVAMAREDRDDAAVALALYWLGSIHYGLGEARASIALLDQALPIARRLRRQGLATQIVAALGQGWFDAGRCDRAEALLNEAIAAMQGQRGPHSVAAYVYAVADRAQIYAERGEFARAERDFAHVVDVIGGERPAVMCSLLTKRSGACIWLGDYAGAIDFARAAEELGLKNHSRINVMIAQALAGYAEFCQSGSREAAERLVDAARWLEAASHGHRISLFFGWAAEAMAALGDVARARALAARAFARARVGDGFGEGSAARALARLAPSTPGRPGAAHYLAIAHRSAERRQSPRARAATLLCEAGIAAARGETERAAAHAEDALALFRAMDMESHAARAEALLATSR</sequence>
<dbReference type="Pfam" id="PF13191">
    <property type="entry name" value="AAA_16"/>
    <property type="match status" value="1"/>
</dbReference>
<dbReference type="AlphaFoldDB" id="A0A7W9B859"/>
<dbReference type="EMBL" id="JACIJH010000012">
    <property type="protein sequence ID" value="MBB5707811.1"/>
    <property type="molecule type" value="Genomic_DNA"/>
</dbReference>
<dbReference type="Gene3D" id="3.30.70.1230">
    <property type="entry name" value="Nucleotide cyclase"/>
    <property type="match status" value="1"/>
</dbReference>
<evidence type="ECO:0000313" key="5">
    <source>
        <dbReference type="Proteomes" id="UP000537161"/>
    </source>
</evidence>
<dbReference type="PROSITE" id="PS50125">
    <property type="entry name" value="GUANYLATE_CYCLASE_2"/>
    <property type="match status" value="1"/>
</dbReference>
<evidence type="ECO:0000256" key="1">
    <source>
        <dbReference type="ARBA" id="ARBA00022741"/>
    </source>
</evidence>
<dbReference type="GO" id="GO:0004016">
    <property type="term" value="F:adenylate cyclase activity"/>
    <property type="evidence" value="ECO:0007669"/>
    <property type="project" value="UniProtKB-ARBA"/>
</dbReference>
<gene>
    <name evidence="4" type="ORF">FHR21_003179</name>
</gene>
<dbReference type="Pfam" id="PF00211">
    <property type="entry name" value="Guanylate_cyc"/>
    <property type="match status" value="1"/>
</dbReference>
<evidence type="ECO:0000259" key="3">
    <source>
        <dbReference type="PROSITE" id="PS50125"/>
    </source>
</evidence>
<evidence type="ECO:0000313" key="4">
    <source>
        <dbReference type="EMBL" id="MBB5707811.1"/>
    </source>
</evidence>
<dbReference type="SUPFAM" id="SSF48452">
    <property type="entry name" value="TPR-like"/>
    <property type="match status" value="1"/>
</dbReference>
<dbReference type="InterPro" id="IPR011990">
    <property type="entry name" value="TPR-like_helical_dom_sf"/>
</dbReference>
<keyword evidence="5" id="KW-1185">Reference proteome</keyword>
<dbReference type="SMART" id="SM00044">
    <property type="entry name" value="CYCc"/>
    <property type="match status" value="1"/>
</dbReference>
<dbReference type="GO" id="GO:0009190">
    <property type="term" value="P:cyclic nucleotide biosynthetic process"/>
    <property type="evidence" value="ECO:0007669"/>
    <property type="project" value="InterPro"/>
</dbReference>
<reference evidence="4 5" key="1">
    <citation type="submission" date="2020-08" db="EMBL/GenBank/DDBJ databases">
        <title>Genomic Encyclopedia of Type Strains, Phase IV (KMG-IV): sequencing the most valuable type-strain genomes for metagenomic binning, comparative biology and taxonomic classification.</title>
        <authorList>
            <person name="Goeker M."/>
        </authorList>
    </citation>
    <scope>NUCLEOTIDE SEQUENCE [LARGE SCALE GENOMIC DNA]</scope>
    <source>
        <strain evidence="4 5">DSM 27163</strain>
    </source>
</reference>
<name>A0A7W9B859_9SPHN</name>
<protein>
    <submittedName>
        <fullName evidence="4">Class 3 adenylate cyclase/tetratricopeptide (TPR) repeat protein</fullName>
    </submittedName>
</protein>
<feature type="domain" description="Guanylate cyclase" evidence="3">
    <location>
        <begin position="21"/>
        <end position="151"/>
    </location>
</feature>
<dbReference type="RefSeq" id="WP_184100035.1">
    <property type="nucleotide sequence ID" value="NZ_JACIJH010000012.1"/>
</dbReference>
<dbReference type="InterPro" id="IPR001054">
    <property type="entry name" value="A/G_cyclase"/>
</dbReference>
<dbReference type="Proteomes" id="UP000537161">
    <property type="component" value="Unassembled WGS sequence"/>
</dbReference>
<dbReference type="GO" id="GO:0035556">
    <property type="term" value="P:intracellular signal transduction"/>
    <property type="evidence" value="ECO:0007669"/>
    <property type="project" value="InterPro"/>
</dbReference>
<dbReference type="InterPro" id="IPR027417">
    <property type="entry name" value="P-loop_NTPase"/>
</dbReference>
<evidence type="ECO:0000256" key="2">
    <source>
        <dbReference type="ARBA" id="ARBA00022840"/>
    </source>
</evidence>
<dbReference type="SUPFAM" id="SSF52540">
    <property type="entry name" value="P-loop containing nucleoside triphosphate hydrolases"/>
    <property type="match status" value="1"/>
</dbReference>